<name>A0ABW4ZY27_9BACL</name>
<evidence type="ECO:0000259" key="2">
    <source>
        <dbReference type="Pfam" id="PF22483"/>
    </source>
</evidence>
<feature type="region of interest" description="Disordered" evidence="1">
    <location>
        <begin position="60"/>
        <end position="95"/>
    </location>
</feature>
<protein>
    <recommendedName>
        <fullName evidence="2">Transposase for insertion sequence element IS21-like C-terminal domain-containing protein</fullName>
    </recommendedName>
</protein>
<evidence type="ECO:0000256" key="1">
    <source>
        <dbReference type="SAM" id="MobiDB-lite"/>
    </source>
</evidence>
<comment type="caution">
    <text evidence="3">The sequence shown here is derived from an EMBL/GenBank/DDBJ whole genome shotgun (WGS) entry which is preliminary data.</text>
</comment>
<keyword evidence="4" id="KW-1185">Reference proteome</keyword>
<dbReference type="InterPro" id="IPR054353">
    <property type="entry name" value="IstA-like_C"/>
</dbReference>
<sequence>MSSDTLVSYEGNRYSVPIQFVGHLVQIKDDRRGGIHIYHEGMVIAEHRKATGHREIVQNKKHFDGIRKDSVARPVSQPSPRLMSNPIPVAPSRRL</sequence>
<dbReference type="Pfam" id="PF22483">
    <property type="entry name" value="Mu-transpos_C_2"/>
    <property type="match status" value="1"/>
</dbReference>
<dbReference type="RefSeq" id="WP_386046582.1">
    <property type="nucleotide sequence ID" value="NZ_JBHUIO010000005.1"/>
</dbReference>
<gene>
    <name evidence="3" type="ORF">ACFSOY_11135</name>
</gene>
<dbReference type="EMBL" id="JBHUIO010000005">
    <property type="protein sequence ID" value="MFD2170554.1"/>
    <property type="molecule type" value="Genomic_DNA"/>
</dbReference>
<evidence type="ECO:0000313" key="4">
    <source>
        <dbReference type="Proteomes" id="UP001597343"/>
    </source>
</evidence>
<organism evidence="3 4">
    <name type="scientific">Tumebacillus lipolyticus</name>
    <dbReference type="NCBI Taxonomy" id="1280370"/>
    <lineage>
        <taxon>Bacteria</taxon>
        <taxon>Bacillati</taxon>
        <taxon>Bacillota</taxon>
        <taxon>Bacilli</taxon>
        <taxon>Bacillales</taxon>
        <taxon>Alicyclobacillaceae</taxon>
        <taxon>Tumebacillus</taxon>
    </lineage>
</organism>
<accession>A0ABW4ZY27</accession>
<proteinExistence type="predicted"/>
<reference evidence="4" key="1">
    <citation type="journal article" date="2019" name="Int. J. Syst. Evol. Microbiol.">
        <title>The Global Catalogue of Microorganisms (GCM) 10K type strain sequencing project: providing services to taxonomists for standard genome sequencing and annotation.</title>
        <authorList>
            <consortium name="The Broad Institute Genomics Platform"/>
            <consortium name="The Broad Institute Genome Sequencing Center for Infectious Disease"/>
            <person name="Wu L."/>
            <person name="Ma J."/>
        </authorList>
    </citation>
    <scope>NUCLEOTIDE SEQUENCE [LARGE SCALE GENOMIC DNA]</scope>
    <source>
        <strain evidence="4">CGMCC 1.13574</strain>
    </source>
</reference>
<dbReference type="Proteomes" id="UP001597343">
    <property type="component" value="Unassembled WGS sequence"/>
</dbReference>
<evidence type="ECO:0000313" key="3">
    <source>
        <dbReference type="EMBL" id="MFD2170554.1"/>
    </source>
</evidence>
<feature type="compositionally biased region" description="Basic and acidic residues" evidence="1">
    <location>
        <begin position="60"/>
        <end position="71"/>
    </location>
</feature>
<feature type="domain" description="Transposase for insertion sequence element IS21-like C-terminal" evidence="2">
    <location>
        <begin position="2"/>
        <end position="57"/>
    </location>
</feature>